<name>A0ABR1W868_9PEZI</name>
<reference evidence="1 2" key="1">
    <citation type="submission" date="2023-01" db="EMBL/GenBank/DDBJ databases">
        <title>Analysis of 21 Apiospora genomes using comparative genomics revels a genus with tremendous synthesis potential of carbohydrate active enzymes and secondary metabolites.</title>
        <authorList>
            <person name="Sorensen T."/>
        </authorList>
    </citation>
    <scope>NUCLEOTIDE SEQUENCE [LARGE SCALE GENOMIC DNA]</scope>
    <source>
        <strain evidence="1 2">CBS 114990</strain>
    </source>
</reference>
<dbReference type="Proteomes" id="UP001433268">
    <property type="component" value="Unassembled WGS sequence"/>
</dbReference>
<dbReference type="PANTHER" id="PTHR35605:SF1">
    <property type="entry name" value="ECP2 EFFECTOR PROTEIN DOMAIN-CONTAINING PROTEIN-RELATED"/>
    <property type="match status" value="1"/>
</dbReference>
<keyword evidence="2" id="KW-1185">Reference proteome</keyword>
<gene>
    <name evidence="1" type="ORF">PG997_007499</name>
</gene>
<organism evidence="1 2">
    <name type="scientific">Apiospora hydei</name>
    <dbReference type="NCBI Taxonomy" id="1337664"/>
    <lineage>
        <taxon>Eukaryota</taxon>
        <taxon>Fungi</taxon>
        <taxon>Dikarya</taxon>
        <taxon>Ascomycota</taxon>
        <taxon>Pezizomycotina</taxon>
        <taxon>Sordariomycetes</taxon>
        <taxon>Xylariomycetidae</taxon>
        <taxon>Amphisphaeriales</taxon>
        <taxon>Apiosporaceae</taxon>
        <taxon>Apiospora</taxon>
    </lineage>
</organism>
<protein>
    <submittedName>
        <fullName evidence="1">Uncharacterized protein</fullName>
    </submittedName>
</protein>
<comment type="caution">
    <text evidence="1">The sequence shown here is derived from an EMBL/GenBank/DDBJ whole genome shotgun (WGS) entry which is preliminary data.</text>
</comment>
<evidence type="ECO:0000313" key="2">
    <source>
        <dbReference type="Proteomes" id="UP001433268"/>
    </source>
</evidence>
<dbReference type="GeneID" id="92044874"/>
<evidence type="ECO:0000313" key="1">
    <source>
        <dbReference type="EMBL" id="KAK8079681.1"/>
    </source>
</evidence>
<dbReference type="PANTHER" id="PTHR35605">
    <property type="entry name" value="ECP2 EFFECTOR PROTEIN DOMAIN-CONTAINING PROTEIN-RELATED"/>
    <property type="match status" value="1"/>
</dbReference>
<proteinExistence type="predicted"/>
<accession>A0ABR1W868</accession>
<sequence length="192" mass="20830">MNLYHEDPLQALGTESPIPGYGVETLQWTVVVAPGQAEILNGTVQQIYEQLRQINPGFAPSEAQARVQPREQQLLQGHTPIHCGTYPLANKGRIQEDIACIRQVAAASRNGPGPGNCGQVSCSQGAAIWWCNDALYLTAVKQNPVPKTLDNWGFIANSAQYILEACAPTDNQVSGQNFESGNWNTIVRGNNC</sequence>
<dbReference type="EMBL" id="JAQQWN010000006">
    <property type="protein sequence ID" value="KAK8079681.1"/>
    <property type="molecule type" value="Genomic_DNA"/>
</dbReference>
<dbReference type="RefSeq" id="XP_066667156.1">
    <property type="nucleotide sequence ID" value="XM_066811814.1"/>
</dbReference>